<gene>
    <name evidence="1" type="ORF">IPMB12_04115</name>
</gene>
<name>A0A6G9I9M6_9GAMM</name>
<dbReference type="InterPro" id="IPR039418">
    <property type="entry name" value="LexA-like"/>
</dbReference>
<protein>
    <submittedName>
        <fullName evidence="1">Helix-turn-helix transcriptional regulator</fullName>
    </submittedName>
</protein>
<dbReference type="CDD" id="cd06529">
    <property type="entry name" value="S24_LexA-like"/>
    <property type="match status" value="1"/>
</dbReference>
<sequence length="87" mass="9924">MSPTLQHGETTLINIRKQGWTGALQGVFIIKLNNTIMVKRLQYDPIKNGYHISSDNPVYRSYFLTQHESQEMFTAIAKIISVVSKVN</sequence>
<dbReference type="InterPro" id="IPR036286">
    <property type="entry name" value="LexA/Signal_pep-like_sf"/>
</dbReference>
<dbReference type="SUPFAM" id="SSF51306">
    <property type="entry name" value="LexA/Signal peptidase"/>
    <property type="match status" value="1"/>
</dbReference>
<dbReference type="Proteomes" id="UP000501168">
    <property type="component" value="Chromosome"/>
</dbReference>
<dbReference type="RefSeq" id="WP_166915221.1">
    <property type="nucleotide sequence ID" value="NZ_CP050253.1"/>
</dbReference>
<dbReference type="EMBL" id="CP050253">
    <property type="protein sequence ID" value="QIQ20938.1"/>
    <property type="molecule type" value="Genomic_DNA"/>
</dbReference>
<reference evidence="1 2" key="1">
    <citation type="submission" date="2020-03" db="EMBL/GenBank/DDBJ databases">
        <title>Complete genome sequence of Orbus sp. IPMB12 (BCRC 80908).</title>
        <authorList>
            <person name="Lo W.-S."/>
            <person name="Chang T.-H."/>
            <person name="Kuo C.-H."/>
        </authorList>
    </citation>
    <scope>NUCLEOTIDE SEQUENCE [LARGE SCALE GENOMIC DNA]</scope>
    <source>
        <strain evidence="1 2">IPMB12</strain>
    </source>
</reference>
<keyword evidence="2" id="KW-1185">Reference proteome</keyword>
<dbReference type="InParanoid" id="A0A6G9I9M6"/>
<proteinExistence type="predicted"/>
<evidence type="ECO:0000313" key="2">
    <source>
        <dbReference type="Proteomes" id="UP000501168"/>
    </source>
</evidence>
<dbReference type="AlphaFoldDB" id="A0A6G9I9M6"/>
<dbReference type="KEGG" id="orb:IPMB12_04115"/>
<evidence type="ECO:0000313" key="1">
    <source>
        <dbReference type="EMBL" id="QIQ20938.1"/>
    </source>
</evidence>
<organism evidence="1 2">
    <name type="scientific">Zophobihabitans entericus</name>
    <dbReference type="NCBI Taxonomy" id="1635327"/>
    <lineage>
        <taxon>Bacteria</taxon>
        <taxon>Pseudomonadati</taxon>
        <taxon>Pseudomonadota</taxon>
        <taxon>Gammaproteobacteria</taxon>
        <taxon>Orbales</taxon>
        <taxon>Orbaceae</taxon>
        <taxon>Zophobihabitans</taxon>
    </lineage>
</organism>
<dbReference type="Gene3D" id="2.10.109.10">
    <property type="entry name" value="Umud Fragment, subunit A"/>
    <property type="match status" value="1"/>
</dbReference>
<accession>A0A6G9I9M6</accession>